<evidence type="ECO:0000313" key="5">
    <source>
        <dbReference type="EMBL" id="GBF56696.1"/>
    </source>
</evidence>
<dbReference type="InterPro" id="IPR029058">
    <property type="entry name" value="AB_hydrolase_fold"/>
</dbReference>
<dbReference type="SUPFAM" id="SSF53474">
    <property type="entry name" value="alpha/beta-Hydrolases"/>
    <property type="match status" value="1"/>
</dbReference>
<dbReference type="GO" id="GO:0006508">
    <property type="term" value="P:proteolysis"/>
    <property type="evidence" value="ECO:0007669"/>
    <property type="project" value="InterPro"/>
</dbReference>
<reference evidence="5 6" key="1">
    <citation type="journal article" date="2018" name="Genome Announc.">
        <title>Draft Genome Sequence of "Candidatus Phycosocius bacilliformis," an Alphaproteobacterial Ectosymbiont of the Hydrocarbon-Producing Green Alga Botryococcus braunii.</title>
        <authorList>
            <person name="Tanabe Y."/>
            <person name="Yamaguchi H."/>
            <person name="Watanabe M.M."/>
        </authorList>
    </citation>
    <scope>NUCLEOTIDE SEQUENCE [LARGE SCALE GENOMIC DNA]</scope>
    <source>
        <strain evidence="5 6">BOTRYCO-2</strain>
    </source>
</reference>
<feature type="signal peptide" evidence="2">
    <location>
        <begin position="1"/>
        <end position="25"/>
    </location>
</feature>
<dbReference type="EMBL" id="BFBR01000001">
    <property type="protein sequence ID" value="GBF56696.1"/>
    <property type="molecule type" value="Genomic_DNA"/>
</dbReference>
<feature type="domain" description="Peptidase S9A N-terminal" evidence="4">
    <location>
        <begin position="210"/>
        <end position="384"/>
    </location>
</feature>
<evidence type="ECO:0000256" key="2">
    <source>
        <dbReference type="SAM" id="SignalP"/>
    </source>
</evidence>
<keyword evidence="2" id="KW-0732">Signal</keyword>
<keyword evidence="6" id="KW-1185">Reference proteome</keyword>
<dbReference type="Gene3D" id="2.120.10.30">
    <property type="entry name" value="TolB, C-terminal domain"/>
    <property type="match status" value="2"/>
</dbReference>
<keyword evidence="5" id="KW-0645">Protease</keyword>
<dbReference type="Pfam" id="PF02897">
    <property type="entry name" value="Peptidase_S9_N"/>
    <property type="match status" value="1"/>
</dbReference>
<dbReference type="GO" id="GO:0004252">
    <property type="term" value="F:serine-type endopeptidase activity"/>
    <property type="evidence" value="ECO:0007669"/>
    <property type="project" value="InterPro"/>
</dbReference>
<dbReference type="GO" id="GO:0004177">
    <property type="term" value="F:aminopeptidase activity"/>
    <property type="evidence" value="ECO:0007669"/>
    <property type="project" value="UniProtKB-KW"/>
</dbReference>
<keyword evidence="5" id="KW-0031">Aminopeptidase</keyword>
<evidence type="ECO:0000259" key="3">
    <source>
        <dbReference type="Pfam" id="PF00326"/>
    </source>
</evidence>
<evidence type="ECO:0000259" key="4">
    <source>
        <dbReference type="Pfam" id="PF02897"/>
    </source>
</evidence>
<proteinExistence type="predicted"/>
<feature type="domain" description="Peptidase S9 prolyl oligopeptidase catalytic" evidence="3">
    <location>
        <begin position="450"/>
        <end position="661"/>
    </location>
</feature>
<gene>
    <name evidence="5" type="primary">dapb3_1</name>
    <name evidence="5" type="ORF">PbB2_00353</name>
</gene>
<dbReference type="Proteomes" id="UP000245086">
    <property type="component" value="Unassembled WGS sequence"/>
</dbReference>
<accession>A0A2P2E6K3</accession>
<protein>
    <submittedName>
        <fullName evidence="5">Dipeptidyl aminopeptidase BIII</fullName>
    </submittedName>
</protein>
<comment type="caution">
    <text evidence="5">The sequence shown here is derived from an EMBL/GenBank/DDBJ whole genome shotgun (WGS) entry which is preliminary data.</text>
</comment>
<dbReference type="InterPro" id="IPR001375">
    <property type="entry name" value="Peptidase_S9_cat"/>
</dbReference>
<dbReference type="InterPro" id="IPR011042">
    <property type="entry name" value="6-blade_b-propeller_TolB-like"/>
</dbReference>
<name>A0A2P2E6K3_9PROT</name>
<evidence type="ECO:0000256" key="1">
    <source>
        <dbReference type="ARBA" id="ARBA00022801"/>
    </source>
</evidence>
<dbReference type="AlphaFoldDB" id="A0A2P2E6K3"/>
<evidence type="ECO:0000313" key="6">
    <source>
        <dbReference type="Proteomes" id="UP000245086"/>
    </source>
</evidence>
<dbReference type="Pfam" id="PF00326">
    <property type="entry name" value="Peptidase_S9"/>
    <property type="match status" value="1"/>
</dbReference>
<keyword evidence="1" id="KW-0378">Hydrolase</keyword>
<organism evidence="5 6">
    <name type="scientific">Candidatus Phycosocius bacilliformis</name>
    <dbReference type="NCBI Taxonomy" id="1445552"/>
    <lineage>
        <taxon>Bacteria</taxon>
        <taxon>Pseudomonadati</taxon>
        <taxon>Pseudomonadota</taxon>
        <taxon>Alphaproteobacteria</taxon>
        <taxon>Caulobacterales</taxon>
        <taxon>Caulobacterales incertae sedis</taxon>
        <taxon>Candidatus Phycosocius</taxon>
    </lineage>
</organism>
<dbReference type="InterPro" id="IPR023302">
    <property type="entry name" value="Pept_S9A_N"/>
</dbReference>
<dbReference type="PANTHER" id="PTHR42776:SF27">
    <property type="entry name" value="DIPEPTIDYL PEPTIDASE FAMILY MEMBER 6"/>
    <property type="match status" value="1"/>
</dbReference>
<dbReference type="Gene3D" id="3.40.50.1820">
    <property type="entry name" value="alpha/beta hydrolase"/>
    <property type="match status" value="1"/>
</dbReference>
<dbReference type="PANTHER" id="PTHR42776">
    <property type="entry name" value="SERINE PEPTIDASE S9 FAMILY MEMBER"/>
    <property type="match status" value="1"/>
</dbReference>
<dbReference type="RefSeq" id="WP_238164801.1">
    <property type="nucleotide sequence ID" value="NZ_BFBR01000001.1"/>
</dbReference>
<dbReference type="SUPFAM" id="SSF69304">
    <property type="entry name" value="Tricorn protease N-terminal domain"/>
    <property type="match status" value="1"/>
</dbReference>
<sequence length="662" mass="71549">MKTSRALLMALVLSVSPMAMSIATAQTAPASASASGVETRTVGQLVLENVPATPEAIRERLIQYTNTRAATFQDFLPDGGILISTRFGDVPQIHEVKMPMGARSQLTFYAEPVGGAGVRPNSGGSFVFGKDKGGDEFVQGYLFDRKSGLAKAFTEPGTQNSGIRFTKDGKMVAWTVTRNGTAVRDIVVANPDDPTSRRLVYRGEGGFGIADLSDDGKTILLGQSISVSYSKRWVLDVATGTLTPITPDLKVSYDGGAFAPDGKSIYILTDEGSEFAYLVQIDLATGNRTRVSPVMSWDVDGVDLSPDGKTLAYTTNENGLSKLYLQATTPGAKPRQVALPVGTIGGVGWDPASKRLGMTLSTAKAPGDAYTYEVATGKLTRWTQSEIGGLNPDTFVEPSFFDYPTFDQVDGKPRQIPAFIYKPKSASADNKAPVIINIHGGPEGQSRPGFSSTVQYWVNELGAAVIFPNVRGSTGYGKTYVDLDNGFKREDSVKDIGALLDWIATQPDLNDRKVVVYGGSYGGYMVLASMTNFNDRLAGGIDIVGISHFTTFLQNTNGYRRDLRRVEYGDERDPAMRAFHEKIAPLNNAHKITKPLFVIQGANDPRVPKSEADQIVARVRANGGQVWYMVANDEGHGFAKKGNRDAQREAETLFFQQVFGSK</sequence>
<feature type="chain" id="PRO_5015122026" evidence="2">
    <location>
        <begin position="26"/>
        <end position="662"/>
    </location>
</feature>